<name>A0ABR4DHA5_9PEZI</name>
<feature type="region of interest" description="Disordered" evidence="1">
    <location>
        <begin position="291"/>
        <end position="311"/>
    </location>
</feature>
<keyword evidence="2" id="KW-1133">Transmembrane helix</keyword>
<dbReference type="InterPro" id="IPR012578">
    <property type="entry name" value="Nucl_pore_cmplx"/>
</dbReference>
<proteinExistence type="predicted"/>
<comment type="caution">
    <text evidence="3">The sequence shown here is derived from an EMBL/GenBank/DDBJ whole genome shotgun (WGS) entry which is preliminary data.</text>
</comment>
<feature type="transmembrane region" description="Helical" evidence="2">
    <location>
        <begin position="86"/>
        <end position="110"/>
    </location>
</feature>
<keyword evidence="2" id="KW-0812">Transmembrane</keyword>
<dbReference type="Proteomes" id="UP001600064">
    <property type="component" value="Unassembled WGS sequence"/>
</dbReference>
<evidence type="ECO:0000256" key="2">
    <source>
        <dbReference type="SAM" id="Phobius"/>
    </source>
</evidence>
<keyword evidence="4" id="KW-1185">Reference proteome</keyword>
<dbReference type="RefSeq" id="XP_070868457.1">
    <property type="nucleotide sequence ID" value="XM_071008129.1"/>
</dbReference>
<feature type="transmembrane region" description="Helical" evidence="2">
    <location>
        <begin position="53"/>
        <end position="74"/>
    </location>
</feature>
<protein>
    <recommendedName>
        <fullName evidence="5">Nucleoporin POM34</fullName>
    </recommendedName>
</protein>
<evidence type="ECO:0008006" key="5">
    <source>
        <dbReference type="Google" id="ProtNLM"/>
    </source>
</evidence>
<dbReference type="PANTHER" id="PTHR28003:SF1">
    <property type="entry name" value="NUCLEOPORIN POM34"/>
    <property type="match status" value="1"/>
</dbReference>
<dbReference type="PANTHER" id="PTHR28003">
    <property type="entry name" value="NUCLEOPORIN POM34"/>
    <property type="match status" value="1"/>
</dbReference>
<feature type="region of interest" description="Disordered" evidence="1">
    <location>
        <begin position="127"/>
        <end position="159"/>
    </location>
</feature>
<keyword evidence="2" id="KW-0472">Membrane</keyword>
<dbReference type="GeneID" id="98122773"/>
<organism evidence="3 4">
    <name type="scientific">Remersonia thermophila</name>
    <dbReference type="NCBI Taxonomy" id="72144"/>
    <lineage>
        <taxon>Eukaryota</taxon>
        <taxon>Fungi</taxon>
        <taxon>Dikarya</taxon>
        <taxon>Ascomycota</taxon>
        <taxon>Pezizomycotina</taxon>
        <taxon>Sordariomycetes</taxon>
        <taxon>Sordariomycetidae</taxon>
        <taxon>Sordariales</taxon>
        <taxon>Sordariales incertae sedis</taxon>
        <taxon>Remersonia</taxon>
    </lineage>
</organism>
<dbReference type="EMBL" id="JAZGUE010000002">
    <property type="protein sequence ID" value="KAL2269733.1"/>
    <property type="molecule type" value="Genomic_DNA"/>
</dbReference>
<gene>
    <name evidence="3" type="ORF">VTJ83DRAFT_1917</name>
</gene>
<evidence type="ECO:0000256" key="1">
    <source>
        <dbReference type="SAM" id="MobiDB-lite"/>
    </source>
</evidence>
<sequence length="334" mass="33988">MSSSLTQIKSTPVKQTAPAAAADSPGNWKHPRLAEITRRQSKNTFSEKNARQIVYNVAAIAIVGIVRQVVLPALPSWVIAPVLRQYSAWISTTLLIVPLINIAIALLPLVRPRDDLSDIPLTPAQRKLLGLPPSSGRTAPAPQSPAAYSTPPRYSRAPSLAGSPAAASIKSYASSPLSTLGSPLAGPNASAGHRYSSPRFAAATSPSKLAAATFSPPQYSPSPAAVSPLRHKVASAAAAAAAAAASSSSIFGASTTTTTSSSSAAFAASTSSFASSTASTTSPLGASTMSSVFGDGPATPTPAGKRSSVGLNSKWLYEKGRRSSGSGWLHGSLS</sequence>
<evidence type="ECO:0000313" key="4">
    <source>
        <dbReference type="Proteomes" id="UP001600064"/>
    </source>
</evidence>
<reference evidence="3 4" key="1">
    <citation type="journal article" date="2024" name="Commun. Biol.">
        <title>Comparative genomic analysis of thermophilic fungi reveals convergent evolutionary adaptations and gene losses.</title>
        <authorList>
            <person name="Steindorff A.S."/>
            <person name="Aguilar-Pontes M.V."/>
            <person name="Robinson A.J."/>
            <person name="Andreopoulos B."/>
            <person name="LaButti K."/>
            <person name="Kuo A."/>
            <person name="Mondo S."/>
            <person name="Riley R."/>
            <person name="Otillar R."/>
            <person name="Haridas S."/>
            <person name="Lipzen A."/>
            <person name="Grimwood J."/>
            <person name="Schmutz J."/>
            <person name="Clum A."/>
            <person name="Reid I.D."/>
            <person name="Moisan M.C."/>
            <person name="Butler G."/>
            <person name="Nguyen T.T.M."/>
            <person name="Dewar K."/>
            <person name="Conant G."/>
            <person name="Drula E."/>
            <person name="Henrissat B."/>
            <person name="Hansel C."/>
            <person name="Singer S."/>
            <person name="Hutchinson M.I."/>
            <person name="de Vries R.P."/>
            <person name="Natvig D.O."/>
            <person name="Powell A.J."/>
            <person name="Tsang A."/>
            <person name="Grigoriev I.V."/>
        </authorList>
    </citation>
    <scope>NUCLEOTIDE SEQUENCE [LARGE SCALE GENOMIC DNA]</scope>
    <source>
        <strain evidence="3 4">ATCC 22073</strain>
    </source>
</reference>
<feature type="region of interest" description="Disordered" evidence="1">
    <location>
        <begin position="1"/>
        <end position="29"/>
    </location>
</feature>
<feature type="compositionally biased region" description="Polar residues" evidence="1">
    <location>
        <begin position="1"/>
        <end position="14"/>
    </location>
</feature>
<accession>A0ABR4DHA5</accession>
<evidence type="ECO:0000313" key="3">
    <source>
        <dbReference type="EMBL" id="KAL2269733.1"/>
    </source>
</evidence>
<dbReference type="Pfam" id="PF08058">
    <property type="entry name" value="NPCC"/>
    <property type="match status" value="1"/>
</dbReference>